<evidence type="ECO:0000313" key="2">
    <source>
        <dbReference type="Proteomes" id="UP000663671"/>
    </source>
</evidence>
<name>A0A8A1M5T2_AJECA</name>
<accession>A0A8A1M5T2</accession>
<evidence type="ECO:0000313" key="1">
    <source>
        <dbReference type="EMBL" id="QSS60004.1"/>
    </source>
</evidence>
<reference evidence="1" key="1">
    <citation type="submission" date="2021-01" db="EMBL/GenBank/DDBJ databases">
        <title>Chromosome-level genome assembly of a human fungal pathogen reveals clustering of transcriptionally co-regulated genes.</title>
        <authorList>
            <person name="Voorhies M."/>
            <person name="Cohen S."/>
            <person name="Shea T.P."/>
            <person name="Petrus S."/>
            <person name="Munoz J.F."/>
            <person name="Poplawski S."/>
            <person name="Goldman W.E."/>
            <person name="Michael T."/>
            <person name="Cuomo C.A."/>
            <person name="Sil A."/>
            <person name="Beyhan S."/>
        </authorList>
    </citation>
    <scope>NUCLEOTIDE SEQUENCE</scope>
    <source>
        <strain evidence="1">WU24</strain>
    </source>
</reference>
<dbReference type="Proteomes" id="UP000663671">
    <property type="component" value="Chromosome 4"/>
</dbReference>
<dbReference type="EMBL" id="CP069110">
    <property type="protein sequence ID" value="QSS60004.1"/>
    <property type="molecule type" value="Genomic_DNA"/>
</dbReference>
<dbReference type="AlphaFoldDB" id="A0A8A1M5T2"/>
<proteinExistence type="predicted"/>
<protein>
    <submittedName>
        <fullName evidence="1">Uncharacterized protein</fullName>
    </submittedName>
</protein>
<dbReference type="VEuPathDB" id="FungiDB:I7I51_04800"/>
<gene>
    <name evidence="1" type="ORF">I7I51_04800</name>
</gene>
<organism evidence="1 2">
    <name type="scientific">Ajellomyces capsulatus</name>
    <name type="common">Darling's disease fungus</name>
    <name type="synonym">Histoplasma capsulatum</name>
    <dbReference type="NCBI Taxonomy" id="5037"/>
    <lineage>
        <taxon>Eukaryota</taxon>
        <taxon>Fungi</taxon>
        <taxon>Dikarya</taxon>
        <taxon>Ascomycota</taxon>
        <taxon>Pezizomycotina</taxon>
        <taxon>Eurotiomycetes</taxon>
        <taxon>Eurotiomycetidae</taxon>
        <taxon>Onygenales</taxon>
        <taxon>Ajellomycetaceae</taxon>
        <taxon>Histoplasma</taxon>
    </lineage>
</organism>
<sequence>MPFLSAEPCLSASPFWVPPSPRKGSKMVPLAWLRGGGAENIVSDPAPAASMATVVINPVRGRDNVVSVAGQRVSLPGVASAEADDGIVFTRGRLPLWEAAS</sequence>